<dbReference type="AlphaFoldDB" id="A0A0S7XPC3"/>
<dbReference type="InterPro" id="IPR035986">
    <property type="entry name" value="PKD_dom_sf"/>
</dbReference>
<proteinExistence type="predicted"/>
<dbReference type="CDD" id="cd00146">
    <property type="entry name" value="PKD"/>
    <property type="match status" value="1"/>
</dbReference>
<dbReference type="EMBL" id="LIZY01000041">
    <property type="protein sequence ID" value="KPJ64127.1"/>
    <property type="molecule type" value="Genomic_DNA"/>
</dbReference>
<comment type="caution">
    <text evidence="2">The sequence shown here is derived from an EMBL/GenBank/DDBJ whole genome shotgun (WGS) entry which is preliminary data.</text>
</comment>
<dbReference type="InterPro" id="IPR022409">
    <property type="entry name" value="PKD/Chitinase_dom"/>
</dbReference>
<gene>
    <name evidence="2" type="ORF">AMK68_02270</name>
</gene>
<organism evidence="2 3">
    <name type="scientific">candidate division KD3-62 bacterium DG_56</name>
    <dbReference type="NCBI Taxonomy" id="1704032"/>
    <lineage>
        <taxon>Bacteria</taxon>
        <taxon>candidate division KD3-62</taxon>
    </lineage>
</organism>
<dbReference type="SUPFAM" id="SSF49299">
    <property type="entry name" value="PKD domain"/>
    <property type="match status" value="1"/>
</dbReference>
<sequence>MAAPVGGPDTVYYDRAWEARTSFIDHCLELHDDGGISGSGDDIAGDGVYTATWQIPVSSDSMDYNPASDYYIDIVTWDRAGNSHHWYEYWYWWDTPPDDEPYSWTIPHPPDNDLPPEACFTADRHYASPGETIEFDASCSYDPYAVQRECKNEQGLCTECEYKIQSGFEDFPPTGINPYYSPYLPIPDYEWDFGDGSVVRHLPVATHSYAEPGVYTVTLTVWDMPRASEYERRLTDAMATEITVVADQSEIPDNLAPIAMFTWDVHNPQWDTTEENFCDNLISFDGSASYDEDGDAIVLYEWDFDGDLWIDYYESIYDDPAPLDGNFDGVYDPIGIPPEMGNLRFVYTTDPNNPANHIHTATLWVIDERGEVGSHTNWIYPGNLSGYGDATIPTIYDSYGINHVAGFTAREFPAGGPQPWLLVNDYGCGQKSEVFLGTGSGGYFDHGAFGYWWKPMFHIAEDAWTSHPWVVTQYKWPEEPDSPLLPRARFQTDDGHHLMVYAHDSSLYFLIYGYEPRGIGAGFMTQPYDEWRILCRGPIDLTILEDYLPREVTWQGGETDGQVAIHAPKAVIWASPYSGDLRVQRGTIMDPESQIRLMEFLDQGGRLFMHGQDIAWALTQDGQSDNDLLNDYFHLDLGDNDAYDRITAAPDDGRYLLIGQLENGYSITDNFWETHT</sequence>
<dbReference type="SMART" id="SM00089">
    <property type="entry name" value="PKD"/>
    <property type="match status" value="1"/>
</dbReference>
<accession>A0A0S7XPC3</accession>
<evidence type="ECO:0000259" key="1">
    <source>
        <dbReference type="PROSITE" id="PS50093"/>
    </source>
</evidence>
<dbReference type="PROSITE" id="PS50093">
    <property type="entry name" value="PKD"/>
    <property type="match status" value="1"/>
</dbReference>
<dbReference type="Proteomes" id="UP000052020">
    <property type="component" value="Unassembled WGS sequence"/>
</dbReference>
<evidence type="ECO:0000313" key="2">
    <source>
        <dbReference type="EMBL" id="KPJ64127.1"/>
    </source>
</evidence>
<dbReference type="Pfam" id="PF18911">
    <property type="entry name" value="PKD_4"/>
    <property type="match status" value="1"/>
</dbReference>
<name>A0A0S7XPC3_9BACT</name>
<dbReference type="InterPro" id="IPR000601">
    <property type="entry name" value="PKD_dom"/>
</dbReference>
<evidence type="ECO:0000313" key="3">
    <source>
        <dbReference type="Proteomes" id="UP000052020"/>
    </source>
</evidence>
<dbReference type="InterPro" id="IPR013783">
    <property type="entry name" value="Ig-like_fold"/>
</dbReference>
<protein>
    <recommendedName>
        <fullName evidence="1">PKD domain-containing protein</fullName>
    </recommendedName>
</protein>
<dbReference type="Gene3D" id="2.60.40.10">
    <property type="entry name" value="Immunoglobulins"/>
    <property type="match status" value="2"/>
</dbReference>
<reference evidence="2 3" key="1">
    <citation type="journal article" date="2015" name="Microbiome">
        <title>Genomic resolution of linkages in carbon, nitrogen, and sulfur cycling among widespread estuary sediment bacteria.</title>
        <authorList>
            <person name="Baker B.J."/>
            <person name="Lazar C.S."/>
            <person name="Teske A.P."/>
            <person name="Dick G.J."/>
        </authorList>
    </citation>
    <scope>NUCLEOTIDE SEQUENCE [LARGE SCALE GENOMIC DNA]</scope>
    <source>
        <strain evidence="2">DG_56</strain>
    </source>
</reference>
<feature type="domain" description="PKD" evidence="1">
    <location>
        <begin position="189"/>
        <end position="221"/>
    </location>
</feature>